<evidence type="ECO:0000313" key="8">
    <source>
        <dbReference type="EMBL" id="OGM60513.1"/>
    </source>
</evidence>
<keyword evidence="3" id="KW-0810">Translation regulation</keyword>
<evidence type="ECO:0000256" key="4">
    <source>
        <dbReference type="ARBA" id="ARBA00022980"/>
    </source>
</evidence>
<dbReference type="Gene3D" id="3.30.190.20">
    <property type="match status" value="2"/>
</dbReference>
<dbReference type="EMBL" id="MGHD01000004">
    <property type="protein sequence ID" value="OGM60513.1"/>
    <property type="molecule type" value="Genomic_DNA"/>
</dbReference>
<keyword evidence="4" id="KW-0689">Ribosomal protein</keyword>
<dbReference type="InterPro" id="IPR023674">
    <property type="entry name" value="Ribosomal_uL1-like"/>
</dbReference>
<name>A0A1F8B8Z9_9BACT</name>
<dbReference type="STRING" id="1802517.A2892_00625"/>
<dbReference type="PANTHER" id="PTHR36427:SF3">
    <property type="entry name" value="LARGE RIBOSOMAL SUBUNIT PROTEIN UL1M"/>
    <property type="match status" value="1"/>
</dbReference>
<dbReference type="PANTHER" id="PTHR36427">
    <property type="entry name" value="54S RIBOSOMAL PROTEIN L1, MITOCHONDRIAL"/>
    <property type="match status" value="1"/>
</dbReference>
<dbReference type="GO" id="GO:0006417">
    <property type="term" value="P:regulation of translation"/>
    <property type="evidence" value="ECO:0007669"/>
    <property type="project" value="UniProtKB-KW"/>
</dbReference>
<evidence type="ECO:0000256" key="6">
    <source>
        <dbReference type="ARBA" id="ARBA00035241"/>
    </source>
</evidence>
<sequence length="272" mass="30439">MGKTKTATISDFSKEKKSGKEIYEEKRVKKEEKRAKEEKKTQVESVGLKGGERIKVVTGEIPDVAEEEKSVAKRKKAKVRGKKYLKLRSKIDKSKLYKLPDAIKLVKKTSYSKFDGTIELHLITKRAKINENVKLPYPTGKEKKIEVADEKTIEKLKKGKIDFDLLLATSEMMPKLLTFAKVLGPKGLMPNPKTGTLIKEAKDAKKFSANTLVVKTEKKQPVIHTIIGKVSQKENELEENALAIIKAVGEGKQLVKAYLCSTMSPSVKLNLS</sequence>
<dbReference type="Pfam" id="PF00687">
    <property type="entry name" value="Ribosomal_L1"/>
    <property type="match status" value="1"/>
</dbReference>
<proteinExistence type="inferred from homology"/>
<dbReference type="GO" id="GO:0006412">
    <property type="term" value="P:translation"/>
    <property type="evidence" value="ECO:0007669"/>
    <property type="project" value="InterPro"/>
</dbReference>
<organism evidence="8 9">
    <name type="scientific">Candidatus Woesebacteria bacterium RIFCSPLOWO2_01_FULL_39_10b</name>
    <dbReference type="NCBI Taxonomy" id="1802517"/>
    <lineage>
        <taxon>Bacteria</taxon>
        <taxon>Candidatus Woeseibacteriota</taxon>
    </lineage>
</organism>
<dbReference type="GO" id="GO:0003735">
    <property type="term" value="F:structural constituent of ribosome"/>
    <property type="evidence" value="ECO:0007669"/>
    <property type="project" value="InterPro"/>
</dbReference>
<dbReference type="Gene3D" id="3.40.50.790">
    <property type="match status" value="2"/>
</dbReference>
<dbReference type="GO" id="GO:0015934">
    <property type="term" value="C:large ribosomal subunit"/>
    <property type="evidence" value="ECO:0007669"/>
    <property type="project" value="InterPro"/>
</dbReference>
<keyword evidence="2" id="KW-0678">Repressor</keyword>
<evidence type="ECO:0000313" key="9">
    <source>
        <dbReference type="Proteomes" id="UP000176404"/>
    </source>
</evidence>
<dbReference type="SUPFAM" id="SSF56808">
    <property type="entry name" value="Ribosomal protein L1"/>
    <property type="match status" value="1"/>
</dbReference>
<evidence type="ECO:0000256" key="1">
    <source>
        <dbReference type="ARBA" id="ARBA00010531"/>
    </source>
</evidence>
<evidence type="ECO:0000256" key="5">
    <source>
        <dbReference type="ARBA" id="ARBA00023274"/>
    </source>
</evidence>
<evidence type="ECO:0000256" key="2">
    <source>
        <dbReference type="ARBA" id="ARBA00022491"/>
    </source>
</evidence>
<gene>
    <name evidence="8" type="ORF">A2892_00625</name>
</gene>
<dbReference type="InterPro" id="IPR028364">
    <property type="entry name" value="Ribosomal_uL1/biogenesis"/>
</dbReference>
<comment type="caution">
    <text evidence="8">The sequence shown here is derived from an EMBL/GenBank/DDBJ whole genome shotgun (WGS) entry which is preliminary data.</text>
</comment>
<dbReference type="Proteomes" id="UP000176404">
    <property type="component" value="Unassembled WGS sequence"/>
</dbReference>
<evidence type="ECO:0000256" key="7">
    <source>
        <dbReference type="ARBA" id="ARBA00035452"/>
    </source>
</evidence>
<comment type="similarity">
    <text evidence="1">Belongs to the universal ribosomal protein uL1 family.</text>
</comment>
<evidence type="ECO:0000256" key="3">
    <source>
        <dbReference type="ARBA" id="ARBA00022845"/>
    </source>
</evidence>
<protein>
    <recommendedName>
        <fullName evidence="6">Large ribosomal subunit protein uL1</fullName>
    </recommendedName>
    <alternativeName>
        <fullName evidence="7">50S ribosomal protein L1</fullName>
    </alternativeName>
</protein>
<dbReference type="CDD" id="cd00403">
    <property type="entry name" value="Ribosomal_L1"/>
    <property type="match status" value="1"/>
</dbReference>
<accession>A0A1F8B8Z9</accession>
<dbReference type="GO" id="GO:0003723">
    <property type="term" value="F:RNA binding"/>
    <property type="evidence" value="ECO:0007669"/>
    <property type="project" value="InterPro"/>
</dbReference>
<reference evidence="8 9" key="1">
    <citation type="journal article" date="2016" name="Nat. Commun.">
        <title>Thousands of microbial genomes shed light on interconnected biogeochemical processes in an aquifer system.</title>
        <authorList>
            <person name="Anantharaman K."/>
            <person name="Brown C.T."/>
            <person name="Hug L.A."/>
            <person name="Sharon I."/>
            <person name="Castelle C.J."/>
            <person name="Probst A.J."/>
            <person name="Thomas B.C."/>
            <person name="Singh A."/>
            <person name="Wilkins M.J."/>
            <person name="Karaoz U."/>
            <person name="Brodie E.L."/>
            <person name="Williams K.H."/>
            <person name="Hubbard S.S."/>
            <person name="Banfield J.F."/>
        </authorList>
    </citation>
    <scope>NUCLEOTIDE SEQUENCE [LARGE SCALE GENOMIC DNA]</scope>
</reference>
<keyword evidence="5" id="KW-0687">Ribonucleoprotein</keyword>
<dbReference type="AlphaFoldDB" id="A0A1F8B8Z9"/>
<dbReference type="InterPro" id="IPR016095">
    <property type="entry name" value="Ribosomal_uL1_3-a/b-sand"/>
</dbReference>